<evidence type="ECO:0000259" key="9">
    <source>
        <dbReference type="Pfam" id="PF02687"/>
    </source>
</evidence>
<dbReference type="AlphaFoldDB" id="F2R2J4"/>
<reference evidence="10 11" key="1">
    <citation type="journal article" date="2011" name="BMC Genomics">
        <title>Genome-wide analysis of the role of GlnR in Streptomyces venezuelae provides new insights into global nitrogen regulation in actinomycetes.</title>
        <authorList>
            <person name="Pullan S.T."/>
            <person name="Bibb M.J."/>
            <person name="Merrick M."/>
        </authorList>
    </citation>
    <scope>NUCLEOTIDE SEQUENCE [LARGE SCALE GENOMIC DNA]</scope>
    <source>
        <strain evidence="11">ATCC 10712 / CBS 650.69 / DSM 40230 / JCM 4526 / NBRC 13096 / PD 04745</strain>
    </source>
</reference>
<sequence>MPGTPAVRRKAPDMPRSRSDKPARAVAPWVRTRLRTAPRAAAFLALLTLVTAYLAAALPRAVDAYETEGLRHDIRTAAPRDSVLELTAEPPGLELPPATREAGLAPAVLRKQRDEARALLPDPLRTDARQSVHGVRTVKRVEGTDPWLPRPDGIDPQFVLSAPSDLPAHSTLTKGRAAAGTAGRPEAVVTAQTAEKLRLKPGSVVHVPGRVRAEPIAVTVTGIVEPRGPEGAYWAVEPLLRTPALAALVSQEVKYYWQAALLLSPTSAPATLSTTGEPEVFFRYMPTTGHLTGRDAEQLSAALSSASGGPDLVKLREVVGPTGALNTGLDGIVDSYRSMRDAITPVVAVAVFGIGAVAAVVLAMTGGLFVARRDGELSLIRSRGASLTGIGLRLLGETTAVVLPAAAAALALAVLTVRGPGDGETAPDAVAGAAASSGIPLLPSVLAAALVALLAALVLPLRAVVLHRRPRLHGGRDDLLTARPSRRRTVLELTLIVLAVGAVASLRLRGTDDAGDHLVSAAPVLVGLIAATLLVRIYPLPLRWAARPARRLRGAVGPLALARAGRSSSAGTLPLLALVLALTTAAFGGSVLAGVADARDRAALLSTGADARIDGSVEWTPLPAGLAEAVRGTPGVRDVTPLQIEYGVSLPSHQGTSAQPMSSPLVGVEPDSYTRLAARTGFGPFPAALLASTGKGGKEAAADTERVLPAVASPSVAARLGSAPQEVVTAAGVFRVKVVAVRPTTPALSGADFLLVNAADLTHRASTAMLVTGPTDGAALRATVKAKSDALLVSLRTEERATYVDSPLQSGAERMYLGAIGAGAGFAVVAVLLSLMQNAPERTTLLARLRTMGLTRKQGRRLLGLEALPQAVLAALGGTLVGWATVPLLAPGIDLFRLALATAPGLAPLDSAPLRADPWSLLVPAVAVVLITGAAAAGQAWWAGRRGSIKELRAGDAR</sequence>
<feature type="transmembrane region" description="Helical" evidence="8">
    <location>
        <begin position="921"/>
        <end position="943"/>
    </location>
</feature>
<evidence type="ECO:0000256" key="6">
    <source>
        <dbReference type="ARBA" id="ARBA00038076"/>
    </source>
</evidence>
<dbReference type="HOGENOM" id="CLU_013835_0_0_11"/>
<dbReference type="GO" id="GO:0022857">
    <property type="term" value="F:transmembrane transporter activity"/>
    <property type="evidence" value="ECO:0007669"/>
    <property type="project" value="TreeGrafter"/>
</dbReference>
<feature type="region of interest" description="Disordered" evidence="7">
    <location>
        <begin position="1"/>
        <end position="24"/>
    </location>
</feature>
<evidence type="ECO:0000256" key="7">
    <source>
        <dbReference type="SAM" id="MobiDB-lite"/>
    </source>
</evidence>
<accession>F2R2J4</accession>
<feature type="transmembrane region" description="Helical" evidence="8">
    <location>
        <begin position="346"/>
        <end position="371"/>
    </location>
</feature>
<evidence type="ECO:0000256" key="3">
    <source>
        <dbReference type="ARBA" id="ARBA00022692"/>
    </source>
</evidence>
<feature type="transmembrane region" description="Helical" evidence="8">
    <location>
        <begin position="489"/>
        <end position="506"/>
    </location>
</feature>
<keyword evidence="11" id="KW-1185">Reference proteome</keyword>
<feature type="transmembrane region" description="Helical" evidence="8">
    <location>
        <begin position="815"/>
        <end position="835"/>
    </location>
</feature>
<evidence type="ECO:0000256" key="2">
    <source>
        <dbReference type="ARBA" id="ARBA00022475"/>
    </source>
</evidence>
<dbReference type="GO" id="GO:0005886">
    <property type="term" value="C:plasma membrane"/>
    <property type="evidence" value="ECO:0007669"/>
    <property type="project" value="UniProtKB-SubCell"/>
</dbReference>
<comment type="similarity">
    <text evidence="6">Belongs to the ABC-4 integral membrane protein family.</text>
</comment>
<feature type="transmembrane region" description="Helical" evidence="8">
    <location>
        <begin position="862"/>
        <end position="886"/>
    </location>
</feature>
<dbReference type="InterPro" id="IPR050250">
    <property type="entry name" value="Macrolide_Exporter_MacB"/>
</dbReference>
<comment type="subcellular location">
    <subcellularLocation>
        <location evidence="1">Cell membrane</location>
        <topology evidence="1">Multi-pass membrane protein</topology>
    </subcellularLocation>
</comment>
<dbReference type="eggNOG" id="COG0577">
    <property type="taxonomic scope" value="Bacteria"/>
</dbReference>
<feature type="compositionally biased region" description="Basic and acidic residues" evidence="7">
    <location>
        <begin position="10"/>
        <end position="23"/>
    </location>
</feature>
<dbReference type="EMBL" id="FR845719">
    <property type="protein sequence ID" value="CCA55743.1"/>
    <property type="molecule type" value="Genomic_DNA"/>
</dbReference>
<feature type="transmembrane region" description="Helical" evidence="8">
    <location>
        <begin position="518"/>
        <end position="538"/>
    </location>
</feature>
<gene>
    <name evidence="10" type="ordered locus">SVEN_2457</name>
</gene>
<organism evidence="10 11">
    <name type="scientific">Streptomyces venezuelae (strain ATCC 10712 / CBS 650.69 / DSM 40230 / JCM 4526 / NBRC 13096 / PD 04745)</name>
    <dbReference type="NCBI Taxonomy" id="953739"/>
    <lineage>
        <taxon>Bacteria</taxon>
        <taxon>Bacillati</taxon>
        <taxon>Actinomycetota</taxon>
        <taxon>Actinomycetes</taxon>
        <taxon>Kitasatosporales</taxon>
        <taxon>Streptomycetaceae</taxon>
        <taxon>Streptomyces</taxon>
    </lineage>
</organism>
<evidence type="ECO:0000256" key="4">
    <source>
        <dbReference type="ARBA" id="ARBA00022989"/>
    </source>
</evidence>
<evidence type="ECO:0000313" key="10">
    <source>
        <dbReference type="EMBL" id="CCA55743.1"/>
    </source>
</evidence>
<keyword evidence="2" id="KW-1003">Cell membrane</keyword>
<dbReference type="Proteomes" id="UP000006854">
    <property type="component" value="Chromosome"/>
</dbReference>
<keyword evidence="4 8" id="KW-1133">Transmembrane helix</keyword>
<evidence type="ECO:0000256" key="8">
    <source>
        <dbReference type="SAM" id="Phobius"/>
    </source>
</evidence>
<name>F2R2J4_STRVP</name>
<evidence type="ECO:0000313" key="11">
    <source>
        <dbReference type="Proteomes" id="UP000006854"/>
    </source>
</evidence>
<protein>
    <submittedName>
        <fullName evidence="10">Putative membrane protein</fullName>
    </submittedName>
</protein>
<feature type="domain" description="ABC3 transporter permease C-terminal" evidence="9">
    <location>
        <begin position="825"/>
        <end position="938"/>
    </location>
</feature>
<dbReference type="STRING" id="953739.SVEN_2457"/>
<feature type="transmembrane region" description="Helical" evidence="8">
    <location>
        <begin position="573"/>
        <end position="596"/>
    </location>
</feature>
<evidence type="ECO:0000256" key="1">
    <source>
        <dbReference type="ARBA" id="ARBA00004651"/>
    </source>
</evidence>
<evidence type="ECO:0000256" key="5">
    <source>
        <dbReference type="ARBA" id="ARBA00023136"/>
    </source>
</evidence>
<dbReference type="KEGG" id="sve:SVEN_2457"/>
<dbReference type="Pfam" id="PF02687">
    <property type="entry name" value="FtsX"/>
    <property type="match status" value="1"/>
</dbReference>
<proteinExistence type="inferred from homology"/>
<feature type="transmembrane region" description="Helical" evidence="8">
    <location>
        <begin position="392"/>
        <end position="417"/>
    </location>
</feature>
<dbReference type="PANTHER" id="PTHR30572">
    <property type="entry name" value="MEMBRANE COMPONENT OF TRANSPORTER-RELATED"/>
    <property type="match status" value="1"/>
</dbReference>
<dbReference type="PANTHER" id="PTHR30572:SF4">
    <property type="entry name" value="ABC TRANSPORTER PERMEASE YTRF"/>
    <property type="match status" value="1"/>
</dbReference>
<dbReference type="PATRIC" id="fig|953739.5.peg.4653"/>
<keyword evidence="5 8" id="KW-0472">Membrane</keyword>
<dbReference type="InterPro" id="IPR003838">
    <property type="entry name" value="ABC3_permease_C"/>
</dbReference>
<keyword evidence="3 8" id="KW-0812">Transmembrane</keyword>
<feature type="transmembrane region" description="Helical" evidence="8">
    <location>
        <begin position="437"/>
        <end position="461"/>
    </location>
</feature>